<dbReference type="RefSeq" id="WP_124954081.1">
    <property type="nucleotide sequence ID" value="NZ_RRCH01000010.1"/>
</dbReference>
<dbReference type="InterPro" id="IPR023343">
    <property type="entry name" value="Penicillin_amidase_dom1"/>
</dbReference>
<dbReference type="PANTHER" id="PTHR34218">
    <property type="entry name" value="PEPTIDASE S45 PENICILLIN AMIDASE"/>
    <property type="match status" value="1"/>
</dbReference>
<proteinExistence type="inferred from homology"/>
<comment type="caution">
    <text evidence="4">The sequence shown here is derived from an EMBL/GenBank/DDBJ whole genome shotgun (WGS) entry which is preliminary data.</text>
</comment>
<evidence type="ECO:0000313" key="5">
    <source>
        <dbReference type="Proteomes" id="UP000282322"/>
    </source>
</evidence>
<evidence type="ECO:0000256" key="2">
    <source>
        <dbReference type="ARBA" id="ARBA00022801"/>
    </source>
</evidence>
<keyword evidence="3" id="KW-0865">Zymogen</keyword>
<dbReference type="Gene3D" id="2.30.120.10">
    <property type="match status" value="1"/>
</dbReference>
<dbReference type="AlphaFoldDB" id="A0A3P3RH36"/>
<dbReference type="PANTHER" id="PTHR34218:SF4">
    <property type="entry name" value="ACYL-HOMOSERINE LACTONE ACYLASE QUIP"/>
    <property type="match status" value="1"/>
</dbReference>
<name>A0A3P3RH36_9EURY</name>
<dbReference type="GO" id="GO:0017000">
    <property type="term" value="P:antibiotic biosynthetic process"/>
    <property type="evidence" value="ECO:0007669"/>
    <property type="project" value="InterPro"/>
</dbReference>
<keyword evidence="2" id="KW-0378">Hydrolase</keyword>
<dbReference type="Pfam" id="PF01804">
    <property type="entry name" value="Penicil_amidase"/>
    <property type="match status" value="1"/>
</dbReference>
<keyword evidence="5" id="KW-1185">Reference proteome</keyword>
<reference evidence="4 5" key="1">
    <citation type="submission" date="2018-11" db="EMBL/GenBank/DDBJ databases">
        <title>Taxonoimc description of Halomarina strain SPP-AMP-1.</title>
        <authorList>
            <person name="Pal Y."/>
            <person name="Srinivasana K."/>
            <person name="Verma A."/>
            <person name="Kumar P."/>
        </authorList>
    </citation>
    <scope>NUCLEOTIDE SEQUENCE [LARGE SCALE GENOMIC DNA]</scope>
    <source>
        <strain evidence="4 5">SPP-AMP-1</strain>
    </source>
</reference>
<evidence type="ECO:0000313" key="4">
    <source>
        <dbReference type="EMBL" id="RRJ32179.1"/>
    </source>
</evidence>
<dbReference type="Gene3D" id="1.10.439.10">
    <property type="entry name" value="Penicillin Amidohydrolase, domain 1"/>
    <property type="match status" value="1"/>
</dbReference>
<dbReference type="PIRSF" id="PIRSF001227">
    <property type="entry name" value="Pen_acylase"/>
    <property type="match status" value="1"/>
</dbReference>
<gene>
    <name evidence="4" type="ORF">EIK79_05275</name>
</gene>
<dbReference type="InterPro" id="IPR043147">
    <property type="entry name" value="Penicillin_amidase_A-knob"/>
</dbReference>
<dbReference type="SUPFAM" id="SSF56235">
    <property type="entry name" value="N-terminal nucleophile aminohydrolases (Ntn hydrolases)"/>
    <property type="match status" value="1"/>
</dbReference>
<comment type="similarity">
    <text evidence="1">Belongs to the peptidase S45 family.</text>
</comment>
<dbReference type="Proteomes" id="UP000282322">
    <property type="component" value="Unassembled WGS sequence"/>
</dbReference>
<dbReference type="Gene3D" id="1.10.1400.10">
    <property type="match status" value="1"/>
</dbReference>
<dbReference type="OrthoDB" id="56056at2157"/>
<dbReference type="GO" id="GO:0016811">
    <property type="term" value="F:hydrolase activity, acting on carbon-nitrogen (but not peptide) bonds, in linear amides"/>
    <property type="evidence" value="ECO:0007669"/>
    <property type="project" value="InterPro"/>
</dbReference>
<dbReference type="InterPro" id="IPR043146">
    <property type="entry name" value="Penicillin_amidase_N_B-knob"/>
</dbReference>
<protein>
    <submittedName>
        <fullName evidence="4">Penicillin acylase family protein</fullName>
    </submittedName>
</protein>
<sequence length="875" mass="96843">MDRRTFLRSTGVLLGGTSLSVETVRGTDGKRATIFTDAYGVSHVYAEDLYALAFGNGYVQARDRLFEMDVLRHVGYGDSAGVLGPSQLQSDIEVRRDLYSKAEIKAQYERASERTQLLLDAFADGVNRKMIEMATHGQLPGTFTALAHAPEPWSAMDSIAALSYLIGRFGIGGGDELANARELARLKQSLDDEQAAYEAFGDRNWLRIRETHTTSIEEAELTVDGGEDVPNYEDVPDEQLRFVNAALGAEPWGIETDFSLVDLLDRRGKGVMEGFKWGSNALIVSGEHAETGQPMLGGGPQMGYFKPPVIHQIGLHGADYDVTGIGTVGAPGVIVGRTPEFAWTVTSGRDDQVDTIAVDLHPEDDHRYEWNGEYHEMATETVVHRASILGSIVEGDPDVRVVEQEVARIEENGSEMPVIAWNPAERVAWCQRTTTRHQELDAALMWANIGTENDIAGFKERLSAFPFTFNFHYVDEENIAFIHTGKVPERNPALDHRLPTPGAAHEWQELRVGLGLETHVTNPSSGYVVNWNNGPCAGWRAGDRPQQWGSAHRVDLLDRLTRKAIENGPISLADVKRIIERAGTRDAAASYTVPALVQAGRTSDDDQLRSMADELDQWRERGYPWRDDDGDGRYDSGGMAIWEETRRELQRLAFEDELGDLSPVLTFDPPVTRHAADHGRARQETTLVDALAGRTDHQWLAPDGGAGDSHRSSLRSALTEAAKTLEDRYDSADPSEWLLSVRRSTFRSLGASLQTSIEMVNRATYNQAVAMGTGLDGSRHVLAPANSGHMSFGELLATQLADDEPDRLTDQLEEYVAFEYVPNAYTREQVESIATDRHDLTVSSPSLDEPLEPTGQLSVSQQTRFMRRLLDQDEE</sequence>
<evidence type="ECO:0000256" key="1">
    <source>
        <dbReference type="ARBA" id="ARBA00006586"/>
    </source>
</evidence>
<accession>A0A3P3RH36</accession>
<dbReference type="InterPro" id="IPR002692">
    <property type="entry name" value="S45"/>
</dbReference>
<organism evidence="4 5">
    <name type="scientific">Halocatena pleomorpha</name>
    <dbReference type="NCBI Taxonomy" id="1785090"/>
    <lineage>
        <taxon>Archaea</taxon>
        <taxon>Methanobacteriati</taxon>
        <taxon>Methanobacteriota</taxon>
        <taxon>Stenosarchaea group</taxon>
        <taxon>Halobacteria</taxon>
        <taxon>Halobacteriales</taxon>
        <taxon>Natronomonadaceae</taxon>
        <taxon>Halocatena</taxon>
    </lineage>
</organism>
<dbReference type="Gene3D" id="3.60.20.10">
    <property type="entry name" value="Glutamine Phosphoribosylpyrophosphate, subunit 1, domain 1"/>
    <property type="match status" value="1"/>
</dbReference>
<dbReference type="EMBL" id="RRCH01000010">
    <property type="protein sequence ID" value="RRJ32179.1"/>
    <property type="molecule type" value="Genomic_DNA"/>
</dbReference>
<dbReference type="InterPro" id="IPR014395">
    <property type="entry name" value="Pen/GL7ACA/AHL_acylase"/>
</dbReference>
<evidence type="ECO:0000256" key="3">
    <source>
        <dbReference type="ARBA" id="ARBA00023145"/>
    </source>
</evidence>
<dbReference type="InterPro" id="IPR029055">
    <property type="entry name" value="Ntn_hydrolases_N"/>
</dbReference>